<dbReference type="InterPro" id="IPR037231">
    <property type="entry name" value="NAP-like_sf"/>
</dbReference>
<dbReference type="PANTHER" id="PTHR11875">
    <property type="entry name" value="TESTIS-SPECIFIC Y-ENCODED PROTEIN"/>
    <property type="match status" value="1"/>
</dbReference>
<dbReference type="Proteomes" id="UP000631114">
    <property type="component" value="Unassembled WGS sequence"/>
</dbReference>
<evidence type="ECO:0000313" key="5">
    <source>
        <dbReference type="EMBL" id="KAF9586999.1"/>
    </source>
</evidence>
<proteinExistence type="inferred from homology"/>
<feature type="region of interest" description="Disordered" evidence="4">
    <location>
        <begin position="254"/>
        <end position="277"/>
    </location>
</feature>
<dbReference type="GO" id="GO:0042393">
    <property type="term" value="F:histone binding"/>
    <property type="evidence" value="ECO:0007669"/>
    <property type="project" value="UniProtKB-ARBA"/>
</dbReference>
<dbReference type="Gene3D" id="3.30.1120.90">
    <property type="entry name" value="Nucleosome assembly protein"/>
    <property type="match status" value="1"/>
</dbReference>
<dbReference type="InterPro" id="IPR002164">
    <property type="entry name" value="NAP_family"/>
</dbReference>
<evidence type="ECO:0000256" key="2">
    <source>
        <dbReference type="ARBA" id="ARBA00023186"/>
    </source>
</evidence>
<keyword evidence="6" id="KW-1185">Reference proteome</keyword>
<sequence>MLANPIRPGEICSFVNSSILHLLQPNMISKLRNRDPGNLSNIVSVATPSQGMRMHATKGTYITVGRFEIVNGIMDVDTINNETLKEIPQYCPEDEAVKGIPDFWLNVLRSKNSEGRNGPSHHGALLSHHSFLRVTEADEKVLAFLQDIRICHLSNPNRIRLEFLFECNPYFKNTVLTKTYHVQTDGKKSYMRKAIGTEIEWYFGQSPKKLLVRNKPKKGSQKTKPVIEFESCESFFYYFTTSEDAKYVLKDEPKNDKRDDKECCGGDHDDDHRNADDDADKSKLEVVIVMTRTKEMKLIVKMMMMSTMMSWEDDCKIGNKILYEILPEAVKWCEGERRDFDYWDSDEDCSFNEEAEMKSLKDIVKPDDGFDVAGSNIRARNIDGGAKNFIGGSSISSVGKG</sequence>
<organism evidence="5 6">
    <name type="scientific">Coptis chinensis</name>
    <dbReference type="NCBI Taxonomy" id="261450"/>
    <lineage>
        <taxon>Eukaryota</taxon>
        <taxon>Viridiplantae</taxon>
        <taxon>Streptophyta</taxon>
        <taxon>Embryophyta</taxon>
        <taxon>Tracheophyta</taxon>
        <taxon>Spermatophyta</taxon>
        <taxon>Magnoliopsida</taxon>
        <taxon>Ranunculales</taxon>
        <taxon>Ranunculaceae</taxon>
        <taxon>Coptidoideae</taxon>
        <taxon>Coptis</taxon>
    </lineage>
</organism>
<accession>A0A835GTZ1</accession>
<evidence type="ECO:0000256" key="3">
    <source>
        <dbReference type="RuleBase" id="RU003876"/>
    </source>
</evidence>
<evidence type="ECO:0000313" key="6">
    <source>
        <dbReference type="Proteomes" id="UP000631114"/>
    </source>
</evidence>
<keyword evidence="2" id="KW-0143">Chaperone</keyword>
<comment type="similarity">
    <text evidence="1 3">Belongs to the nucleosome assembly protein (NAP) family.</text>
</comment>
<dbReference type="GO" id="GO:0006334">
    <property type="term" value="P:nucleosome assembly"/>
    <property type="evidence" value="ECO:0007669"/>
    <property type="project" value="InterPro"/>
</dbReference>
<protein>
    <submittedName>
        <fullName evidence="5">Uncharacterized protein</fullName>
    </submittedName>
</protein>
<evidence type="ECO:0000256" key="1">
    <source>
        <dbReference type="ARBA" id="ARBA00009947"/>
    </source>
</evidence>
<dbReference type="SUPFAM" id="SSF143113">
    <property type="entry name" value="NAP-like"/>
    <property type="match status" value="1"/>
</dbReference>
<dbReference type="Pfam" id="PF00956">
    <property type="entry name" value="NAP"/>
    <property type="match status" value="1"/>
</dbReference>
<gene>
    <name evidence="5" type="ORF">IFM89_039778</name>
</gene>
<dbReference type="AlphaFoldDB" id="A0A835GTZ1"/>
<dbReference type="EMBL" id="JADFTS010000058">
    <property type="protein sequence ID" value="KAF9586999.1"/>
    <property type="molecule type" value="Genomic_DNA"/>
</dbReference>
<dbReference type="OrthoDB" id="27325at2759"/>
<evidence type="ECO:0000256" key="4">
    <source>
        <dbReference type="SAM" id="MobiDB-lite"/>
    </source>
</evidence>
<reference evidence="5 6" key="1">
    <citation type="submission" date="2020-10" db="EMBL/GenBank/DDBJ databases">
        <title>The Coptis chinensis genome and diversification of protoberbering-type alkaloids.</title>
        <authorList>
            <person name="Wang B."/>
            <person name="Shu S."/>
            <person name="Song C."/>
            <person name="Liu Y."/>
        </authorList>
    </citation>
    <scope>NUCLEOTIDE SEQUENCE [LARGE SCALE GENOMIC DNA]</scope>
    <source>
        <strain evidence="5">HL-2020</strain>
        <tissue evidence="5">Leaf</tissue>
    </source>
</reference>
<dbReference type="GO" id="GO:0000724">
    <property type="term" value="P:double-strand break repair via homologous recombination"/>
    <property type="evidence" value="ECO:0007669"/>
    <property type="project" value="UniProtKB-ARBA"/>
</dbReference>
<comment type="caution">
    <text evidence="5">The sequence shown here is derived from an EMBL/GenBank/DDBJ whole genome shotgun (WGS) entry which is preliminary data.</text>
</comment>
<name>A0A835GTZ1_9MAGN</name>
<dbReference type="GO" id="GO:0005634">
    <property type="term" value="C:nucleus"/>
    <property type="evidence" value="ECO:0007669"/>
    <property type="project" value="InterPro"/>
</dbReference>